<organism evidence="1 2">
    <name type="scientific">Pseudomonas lutea</name>
    <dbReference type="NCBI Taxonomy" id="243924"/>
    <lineage>
        <taxon>Bacteria</taxon>
        <taxon>Pseudomonadati</taxon>
        <taxon>Pseudomonadota</taxon>
        <taxon>Gammaproteobacteria</taxon>
        <taxon>Pseudomonadales</taxon>
        <taxon>Pseudomonadaceae</taxon>
        <taxon>Pseudomonas</taxon>
    </lineage>
</organism>
<dbReference type="EMBL" id="JRMB01000001">
    <property type="protein sequence ID" value="KGF65131.1"/>
    <property type="molecule type" value="Genomic_DNA"/>
</dbReference>
<name>A0A9X0JJP6_9PSED</name>
<evidence type="ECO:0000313" key="1">
    <source>
        <dbReference type="EMBL" id="KGF65131.1"/>
    </source>
</evidence>
<dbReference type="OrthoDB" id="6892976at2"/>
<evidence type="ECO:0008006" key="3">
    <source>
        <dbReference type="Google" id="ProtNLM"/>
    </source>
</evidence>
<dbReference type="Proteomes" id="UP000029719">
    <property type="component" value="Unassembled WGS sequence"/>
</dbReference>
<evidence type="ECO:0000313" key="2">
    <source>
        <dbReference type="Proteomes" id="UP000029719"/>
    </source>
</evidence>
<accession>A0A9X0JJP6</accession>
<dbReference type="RefSeq" id="WP_037012910.1">
    <property type="nucleotide sequence ID" value="NZ_JRMB01000001.1"/>
</dbReference>
<sequence>MGLEPMRPRLALWLAVWPATALSLAMLSGCQTHLAPATYSPDYQALTRAGGRVELIPVECLKPSPEYQFEADEGHRVPLLPPGCANNLTLLQMVEQRSDLMQGRVSGPTMAAPVGRAAQVYIDGYDREELRRRESQQQAQADKQENQ</sequence>
<dbReference type="PROSITE" id="PS51257">
    <property type="entry name" value="PROKAR_LIPOPROTEIN"/>
    <property type="match status" value="1"/>
</dbReference>
<dbReference type="AlphaFoldDB" id="A0A9X0JJP6"/>
<gene>
    <name evidence="1" type="ORF">LT42_04015</name>
</gene>
<comment type="caution">
    <text evidence="1">The sequence shown here is derived from an EMBL/GenBank/DDBJ whole genome shotgun (WGS) entry which is preliminary data.</text>
</comment>
<reference evidence="1 2" key="1">
    <citation type="submission" date="2014-09" db="EMBL/GenBank/DDBJ databases">
        <title>Genome sequence of Pseudomonas lutea strain DSM 17257T.</title>
        <authorList>
            <person name="Kwak Y."/>
            <person name="Shin J.-H."/>
        </authorList>
    </citation>
    <scope>NUCLEOTIDE SEQUENCE [LARGE SCALE GENOMIC DNA]</scope>
    <source>
        <strain evidence="1 2">DSM 17257</strain>
    </source>
</reference>
<proteinExistence type="predicted"/>
<protein>
    <recommendedName>
        <fullName evidence="3">Lipoprotein</fullName>
    </recommendedName>
</protein>